<evidence type="ECO:0000256" key="1">
    <source>
        <dbReference type="SAM" id="Phobius"/>
    </source>
</evidence>
<protein>
    <recommendedName>
        <fullName evidence="4">Transmembrane protein</fullName>
    </recommendedName>
</protein>
<dbReference type="RefSeq" id="WP_114811632.1">
    <property type="nucleotide sequence ID" value="NZ_CP139965.1"/>
</dbReference>
<organism evidence="2 3">
    <name type="scientific">Paraburkholderia kururiensis</name>
    <dbReference type="NCBI Taxonomy" id="984307"/>
    <lineage>
        <taxon>Bacteria</taxon>
        <taxon>Pseudomonadati</taxon>
        <taxon>Pseudomonadota</taxon>
        <taxon>Betaproteobacteria</taxon>
        <taxon>Burkholderiales</taxon>
        <taxon>Burkholderiaceae</taxon>
        <taxon>Paraburkholderia</taxon>
    </lineage>
</organism>
<proteinExistence type="predicted"/>
<dbReference type="EMBL" id="CP139965">
    <property type="protein sequence ID" value="WQD81174.1"/>
    <property type="molecule type" value="Genomic_DNA"/>
</dbReference>
<reference evidence="2 3" key="1">
    <citation type="submission" date="2023-12" db="EMBL/GenBank/DDBJ databases">
        <title>Genome sequencing and assembly of bacterial species from a model synthetic community.</title>
        <authorList>
            <person name="Hogle S.L."/>
        </authorList>
    </citation>
    <scope>NUCLEOTIDE SEQUENCE [LARGE SCALE GENOMIC DNA]</scope>
    <source>
        <strain evidence="2 3">HAMBI 2494</strain>
    </source>
</reference>
<keyword evidence="1" id="KW-0812">Transmembrane</keyword>
<gene>
    <name evidence="2" type="ORF">U0042_26880</name>
</gene>
<sequence length="145" mass="15952">MKNRSGARRRRRTARWVHALVSSFALAIAVTWLGATYDHPVDAAIVAGMNAPECASVGAIPAGSLLAAREPESAVCRSFFLYRVSFADAAHDAPSYQARVLQQRVDEFWLLVGYVLALWFVVVCLIAGAALVLRKIVRHMNLHHP</sequence>
<name>A0ABZ0WUV9_9BURK</name>
<dbReference type="Proteomes" id="UP001325479">
    <property type="component" value="Chromosome"/>
</dbReference>
<feature type="transmembrane region" description="Helical" evidence="1">
    <location>
        <begin position="16"/>
        <end position="35"/>
    </location>
</feature>
<keyword evidence="1" id="KW-0472">Membrane</keyword>
<feature type="transmembrane region" description="Helical" evidence="1">
    <location>
        <begin position="108"/>
        <end position="133"/>
    </location>
</feature>
<evidence type="ECO:0008006" key="4">
    <source>
        <dbReference type="Google" id="ProtNLM"/>
    </source>
</evidence>
<keyword evidence="1" id="KW-1133">Transmembrane helix</keyword>
<accession>A0ABZ0WUV9</accession>
<evidence type="ECO:0000313" key="3">
    <source>
        <dbReference type="Proteomes" id="UP001325479"/>
    </source>
</evidence>
<keyword evidence="3" id="KW-1185">Reference proteome</keyword>
<evidence type="ECO:0000313" key="2">
    <source>
        <dbReference type="EMBL" id="WQD81174.1"/>
    </source>
</evidence>